<keyword evidence="4" id="KW-0326">Glycosidase</keyword>
<evidence type="ECO:0000256" key="3">
    <source>
        <dbReference type="ARBA" id="ARBA00022801"/>
    </source>
</evidence>
<dbReference type="InParanoid" id="A0A066VVD9"/>
<dbReference type="Gene3D" id="2.60.40.1180">
    <property type="entry name" value="Golgi alpha-mannosidase II"/>
    <property type="match status" value="1"/>
</dbReference>
<dbReference type="AlphaFoldDB" id="A0A066VVD9"/>
<dbReference type="GO" id="GO:0004348">
    <property type="term" value="F:glucosylceramidase activity"/>
    <property type="evidence" value="ECO:0007669"/>
    <property type="project" value="InterPro"/>
</dbReference>
<evidence type="ECO:0000313" key="8">
    <source>
        <dbReference type="EMBL" id="KDN44248.1"/>
    </source>
</evidence>
<dbReference type="STRING" id="1037660.A0A066VVD9"/>
<dbReference type="RefSeq" id="XP_013242699.1">
    <property type="nucleotide sequence ID" value="XM_013387245.1"/>
</dbReference>
<dbReference type="InterPro" id="IPR001139">
    <property type="entry name" value="Glyco_hydro_30"/>
</dbReference>
<evidence type="ECO:0000256" key="2">
    <source>
        <dbReference type="ARBA" id="ARBA00022729"/>
    </source>
</evidence>
<feature type="compositionally biased region" description="Basic residues" evidence="5">
    <location>
        <begin position="165"/>
        <end position="179"/>
    </location>
</feature>
<feature type="region of interest" description="Disordered" evidence="5">
    <location>
        <begin position="556"/>
        <end position="577"/>
    </location>
</feature>
<sequence>MTTSLLKICQLLLLLSSYQAHFIAAKSQWDVRAAVSPDTSSNVKPANAAPAGIGASASIATNSNTNDFLPFFMMDLGPFDSNGEPIKYSNFGAAYAPGRAEKDTKCVVDSCRQQMKGQPQPQSGPQGAGISPAQPQKQEDAVAGNQDAALAGAASRASSQALATHRLKGAAKAGAKAKSKAPSGGSLNAHTQVPGTAPAGAALVGSHVLATYGVYGQQNAGTMINTNPNARGPGNANAHGGATASGPRVLASYGLKGQASKGNGNGKGKGSGKSKGKGKGTSSGMNVAGNAVGTNKIVQAAAVGAGGTSAGGAAGAGMAIAAQHQQQKQFELWHRCQRAGPSEEETKAESTGGAVMGGTYAQSQSGTGASSGSGSRAGSPRNSPSSSSSSPSIGMHELNTVFKSGYEAGLRAAAKLTSDSSGVSGASSSSSPFSGAGSLPHATSASTRSSGSQAGSTHGSSGAASGGEHPVSSGHSSLAANGGLTVEDADEDDEDENTPAYNAALALAAVPHPRRLKQACWPSKAQLRIGSNGSGGSYIGAAHGGVNSCNIGAASSVQNSSGNSSSNMPAQSSNLPENSGISAATMKWFHKIFRKPLADILPFLLVDFERQGLLKNPHEAQPSTSRSVQHRVAGAGFKAQMQQMQKRYVPQQYPMKMRGKADKGKGKGQKAKGTSVTQGARGSGGAPVAAALPAAAATAEVESAQGSMAYLTTEDMTAENGWTVLQGKQAFVPGSGKAPGGTANVVIDLQKTYQRMDGAGVALTDAAAQVLQGLKEYNPQNYQHALQDIFAGPTGLTILRIPIGATDFSSDPAYSLADQPLLSGMAKISSVFTFGIVHSTIMPVLQDILTINPSVKIVLTSWSAPALKHGMQNLYAAYLAHAVASYQKAGIVPWALTVQNEPAFQGSYPSMIVQPQEENQIAGALRRLLPEGVKLLVHDHIFNYPQSATAAVLTSPANVDGVAWHCYAGNPEQSQQTQQALAKAGQGNKEFHLTECSATVPNSGMWEGMKWWLANLMFGLPQYGVQSIVSWNLALDQKNGPLLKTAPCKNCQGLLTINGAQVKRNFVWFFSRHFATATFCNAVRVDSKVSLQSAKCLSRR</sequence>
<dbReference type="Pfam" id="PF02055">
    <property type="entry name" value="Glyco_hydro_30"/>
    <property type="match status" value="1"/>
</dbReference>
<dbReference type="OrthoDB" id="2160638at2759"/>
<feature type="signal peptide" evidence="6">
    <location>
        <begin position="1"/>
        <end position="20"/>
    </location>
</feature>
<comment type="similarity">
    <text evidence="1 4">Belongs to the glycosyl hydrolase 30 family.</text>
</comment>
<evidence type="ECO:0000256" key="5">
    <source>
        <dbReference type="SAM" id="MobiDB-lite"/>
    </source>
</evidence>
<proteinExistence type="inferred from homology"/>
<name>A0A066VVD9_TILAU</name>
<dbReference type="Gene3D" id="3.20.20.80">
    <property type="entry name" value="Glycosidases"/>
    <property type="match status" value="1"/>
</dbReference>
<dbReference type="PANTHER" id="PTHR11069:SF23">
    <property type="entry name" value="LYSOSOMAL ACID GLUCOSYLCERAMIDASE"/>
    <property type="match status" value="1"/>
</dbReference>
<feature type="region of interest" description="Disordered" evidence="5">
    <location>
        <begin position="255"/>
        <end position="287"/>
    </location>
</feature>
<dbReference type="GO" id="GO:0016020">
    <property type="term" value="C:membrane"/>
    <property type="evidence" value="ECO:0007669"/>
    <property type="project" value="GOC"/>
</dbReference>
<protein>
    <submittedName>
        <fullName evidence="8">Glycoside hydrolase family 30 protein</fullName>
    </submittedName>
</protein>
<dbReference type="EMBL" id="JMSN01000053">
    <property type="protein sequence ID" value="KDN44248.1"/>
    <property type="molecule type" value="Genomic_DNA"/>
</dbReference>
<feature type="compositionally biased region" description="Low complexity" evidence="5">
    <location>
        <begin position="419"/>
        <end position="438"/>
    </location>
</feature>
<feature type="region of interest" description="Disordered" evidence="5">
    <location>
        <begin position="338"/>
        <end position="395"/>
    </location>
</feature>
<feature type="compositionally biased region" description="Low complexity" evidence="5">
    <location>
        <begin position="117"/>
        <end position="132"/>
    </location>
</feature>
<keyword evidence="9" id="KW-1185">Reference proteome</keyword>
<feature type="chain" id="PRO_5001628455" evidence="6">
    <location>
        <begin position="21"/>
        <end position="1100"/>
    </location>
</feature>
<organism evidence="8 9">
    <name type="scientific">Tilletiaria anomala (strain ATCC 24038 / CBS 436.72 / UBC 951)</name>
    <dbReference type="NCBI Taxonomy" id="1037660"/>
    <lineage>
        <taxon>Eukaryota</taxon>
        <taxon>Fungi</taxon>
        <taxon>Dikarya</taxon>
        <taxon>Basidiomycota</taxon>
        <taxon>Ustilaginomycotina</taxon>
        <taxon>Exobasidiomycetes</taxon>
        <taxon>Georgefischeriales</taxon>
        <taxon>Tilletiariaceae</taxon>
        <taxon>Tilletiaria</taxon>
    </lineage>
</organism>
<comment type="caution">
    <text evidence="8">The sequence shown here is derived from an EMBL/GenBank/DDBJ whole genome shotgun (WGS) entry which is preliminary data.</text>
</comment>
<feature type="region of interest" description="Disordered" evidence="5">
    <location>
        <begin position="419"/>
        <end position="481"/>
    </location>
</feature>
<evidence type="ECO:0000313" key="9">
    <source>
        <dbReference type="Proteomes" id="UP000027361"/>
    </source>
</evidence>
<dbReference type="PANTHER" id="PTHR11069">
    <property type="entry name" value="GLUCOSYLCERAMIDASE"/>
    <property type="match status" value="1"/>
</dbReference>
<feature type="compositionally biased region" description="Low complexity" evidence="5">
    <location>
        <begin position="141"/>
        <end position="163"/>
    </location>
</feature>
<feature type="region of interest" description="Disordered" evidence="5">
    <location>
        <begin position="110"/>
        <end position="192"/>
    </location>
</feature>
<keyword evidence="2 6" id="KW-0732">Signal</keyword>
<feature type="compositionally biased region" description="Low complexity" evidence="5">
    <location>
        <begin position="449"/>
        <end position="467"/>
    </location>
</feature>
<dbReference type="InterPro" id="IPR033453">
    <property type="entry name" value="Glyco_hydro_30_TIM-barrel"/>
</dbReference>
<dbReference type="InterPro" id="IPR017853">
    <property type="entry name" value="GH"/>
</dbReference>
<keyword evidence="3 4" id="KW-0378">Hydrolase</keyword>
<feature type="compositionally biased region" description="Low complexity" evidence="5">
    <location>
        <begin position="556"/>
        <end position="574"/>
    </location>
</feature>
<dbReference type="GeneID" id="25266061"/>
<evidence type="ECO:0000256" key="4">
    <source>
        <dbReference type="RuleBase" id="RU361188"/>
    </source>
</evidence>
<dbReference type="SUPFAM" id="SSF51445">
    <property type="entry name" value="(Trans)glycosidases"/>
    <property type="match status" value="1"/>
</dbReference>
<accession>A0A066VVD9</accession>
<feature type="domain" description="Glycosyl hydrolase family 30 TIM-barrel" evidence="7">
    <location>
        <begin position="757"/>
        <end position="975"/>
    </location>
</feature>
<dbReference type="Proteomes" id="UP000027361">
    <property type="component" value="Unassembled WGS sequence"/>
</dbReference>
<evidence type="ECO:0000259" key="7">
    <source>
        <dbReference type="Pfam" id="PF02055"/>
    </source>
</evidence>
<dbReference type="HOGENOM" id="CLU_283311_0_0_1"/>
<evidence type="ECO:0000256" key="6">
    <source>
        <dbReference type="SAM" id="SignalP"/>
    </source>
</evidence>
<feature type="region of interest" description="Disordered" evidence="5">
    <location>
        <begin position="658"/>
        <end position="685"/>
    </location>
</feature>
<dbReference type="GO" id="GO:0006680">
    <property type="term" value="P:glucosylceramide catabolic process"/>
    <property type="evidence" value="ECO:0007669"/>
    <property type="project" value="TreeGrafter"/>
</dbReference>
<dbReference type="InterPro" id="IPR013780">
    <property type="entry name" value="Glyco_hydro_b"/>
</dbReference>
<gene>
    <name evidence="8" type="ORF">K437DRAFT_268834</name>
</gene>
<evidence type="ECO:0000256" key="1">
    <source>
        <dbReference type="ARBA" id="ARBA00005382"/>
    </source>
</evidence>
<reference evidence="8 9" key="1">
    <citation type="submission" date="2014-05" db="EMBL/GenBank/DDBJ databases">
        <title>Draft genome sequence of a rare smut relative, Tilletiaria anomala UBC 951.</title>
        <authorList>
            <consortium name="DOE Joint Genome Institute"/>
            <person name="Toome M."/>
            <person name="Kuo A."/>
            <person name="Henrissat B."/>
            <person name="Lipzen A."/>
            <person name="Tritt A."/>
            <person name="Yoshinaga Y."/>
            <person name="Zane M."/>
            <person name="Barry K."/>
            <person name="Grigoriev I.V."/>
            <person name="Spatafora J.W."/>
            <person name="Aimea M.C."/>
        </authorList>
    </citation>
    <scope>NUCLEOTIDE SEQUENCE [LARGE SCALE GENOMIC DNA]</scope>
    <source>
        <strain evidence="8 9">UBC 951</strain>
    </source>
</reference>
<feature type="compositionally biased region" description="Low complexity" evidence="5">
    <location>
        <begin position="361"/>
        <end position="392"/>
    </location>
</feature>